<dbReference type="PANTHER" id="PTHR46472">
    <property type="entry name" value="NUCLEOREDOXIN"/>
    <property type="match status" value="1"/>
</dbReference>
<dbReference type="EMBL" id="JAKMXF010000188">
    <property type="protein sequence ID" value="KAI6655621.1"/>
    <property type="molecule type" value="Genomic_DNA"/>
</dbReference>
<feature type="domain" description="Thioredoxin" evidence="1">
    <location>
        <begin position="1"/>
        <end position="161"/>
    </location>
</feature>
<dbReference type="Pfam" id="PF13905">
    <property type="entry name" value="Thioredoxin_8"/>
    <property type="match status" value="2"/>
</dbReference>
<evidence type="ECO:0000259" key="1">
    <source>
        <dbReference type="PROSITE" id="PS51352"/>
    </source>
</evidence>
<evidence type="ECO:0000313" key="3">
    <source>
        <dbReference type="Proteomes" id="UP001165289"/>
    </source>
</evidence>
<dbReference type="PANTHER" id="PTHR46472:SF1">
    <property type="entry name" value="NUCLEOREDOXIN"/>
    <property type="match status" value="1"/>
</dbReference>
<accession>A0AAV7K415</accession>
<dbReference type="PROSITE" id="PS51352">
    <property type="entry name" value="THIOREDOXIN_2"/>
    <property type="match status" value="2"/>
</dbReference>
<dbReference type="Gene3D" id="3.40.30.10">
    <property type="entry name" value="Glutaredoxin"/>
    <property type="match status" value="2"/>
</dbReference>
<dbReference type="InterPro" id="IPR012336">
    <property type="entry name" value="Thioredoxin-like_fold"/>
</dbReference>
<dbReference type="GO" id="GO:0030178">
    <property type="term" value="P:negative regulation of Wnt signaling pathway"/>
    <property type="evidence" value="ECO:0007669"/>
    <property type="project" value="TreeGrafter"/>
</dbReference>
<dbReference type="GO" id="GO:0004791">
    <property type="term" value="F:thioredoxin-disulfide reductase (NADPH) activity"/>
    <property type="evidence" value="ECO:0007669"/>
    <property type="project" value="TreeGrafter"/>
</dbReference>
<dbReference type="InterPro" id="IPR036249">
    <property type="entry name" value="Thioredoxin-like_sf"/>
</dbReference>
<sequence length="424" mass="48396">MASGDVFTNMFGNTLLRIEGGVTKEIETSTLIKDGVIALYFSAHWCPPCRTFTPTLGDWYKKLTSGSLKDKLEIVFLSSDQSEEEFKDYYSSMPWCALPYSDREKKAELSKKFGIKGIPSLIFLNAQNGKIITREGREVVNEDPEGEQFPWKPKSISEVLSCLEDKLVDNKGGQYKLSEIRKDKYLALYISAHWCPPCKVFTPKLVEAYQKHQDKGFEVIFISFDRDEESFKDYFETMPWKSANYADANKLGPKIARRFGVKGIPTLVLMDKNLEVINQNARSFIEHDEKFENFPWSANICTTLNSEKDFAYLVSHPAVLYTVSDESKFNEAMQILDAVSKKFIANKPRDAIINFFCYVDDEKANSACKEFFHKGCGGVANQVFIIDPQEQMKNKEPITKLDVDSIYTQAMSYIEGELDMVKVD</sequence>
<dbReference type="InterPro" id="IPR013766">
    <property type="entry name" value="Thioredoxin_domain"/>
</dbReference>
<dbReference type="GO" id="GO:0005634">
    <property type="term" value="C:nucleus"/>
    <property type="evidence" value="ECO:0007669"/>
    <property type="project" value="TreeGrafter"/>
</dbReference>
<organism evidence="2 3">
    <name type="scientific">Oopsacas minuta</name>
    <dbReference type="NCBI Taxonomy" id="111878"/>
    <lineage>
        <taxon>Eukaryota</taxon>
        <taxon>Metazoa</taxon>
        <taxon>Porifera</taxon>
        <taxon>Hexactinellida</taxon>
        <taxon>Hexasterophora</taxon>
        <taxon>Lyssacinosida</taxon>
        <taxon>Leucopsacidae</taxon>
        <taxon>Oopsacas</taxon>
    </lineage>
</organism>
<proteinExistence type="predicted"/>
<reference evidence="2 3" key="1">
    <citation type="journal article" date="2023" name="BMC Biol.">
        <title>The compact genome of the sponge Oopsacas minuta (Hexactinellida) is lacking key metazoan core genes.</title>
        <authorList>
            <person name="Santini S."/>
            <person name="Schenkelaars Q."/>
            <person name="Jourda C."/>
            <person name="Duchesne M."/>
            <person name="Belahbib H."/>
            <person name="Rocher C."/>
            <person name="Selva M."/>
            <person name="Riesgo A."/>
            <person name="Vervoort M."/>
            <person name="Leys S.P."/>
            <person name="Kodjabachian L."/>
            <person name="Le Bivic A."/>
            <person name="Borchiellini C."/>
            <person name="Claverie J.M."/>
            <person name="Renard E."/>
        </authorList>
    </citation>
    <scope>NUCLEOTIDE SEQUENCE [LARGE SCALE GENOMIC DNA]</scope>
    <source>
        <strain evidence="2">SPO-2</strain>
    </source>
</reference>
<keyword evidence="3" id="KW-1185">Reference proteome</keyword>
<name>A0AAV7K415_9METZ</name>
<comment type="caution">
    <text evidence="2">The sequence shown here is derived from an EMBL/GenBank/DDBJ whole genome shotgun (WGS) entry which is preliminary data.</text>
</comment>
<dbReference type="Proteomes" id="UP001165289">
    <property type="component" value="Unassembled WGS sequence"/>
</dbReference>
<feature type="domain" description="Thioredoxin" evidence="1">
    <location>
        <begin position="163"/>
        <end position="309"/>
    </location>
</feature>
<gene>
    <name evidence="2" type="ORF">LOD99_2119</name>
</gene>
<dbReference type="AlphaFoldDB" id="A0AAV7K415"/>
<dbReference type="GO" id="GO:0031397">
    <property type="term" value="P:negative regulation of protein ubiquitination"/>
    <property type="evidence" value="ECO:0007669"/>
    <property type="project" value="TreeGrafter"/>
</dbReference>
<protein>
    <submittedName>
        <fullName evidence="2">Nucleoredoxin-like</fullName>
    </submittedName>
</protein>
<dbReference type="SUPFAM" id="SSF52833">
    <property type="entry name" value="Thioredoxin-like"/>
    <property type="match status" value="2"/>
</dbReference>
<evidence type="ECO:0000313" key="2">
    <source>
        <dbReference type="EMBL" id="KAI6655621.1"/>
    </source>
</evidence>